<keyword evidence="1" id="KW-0255">Endonuclease</keyword>
<sequence>MVPLESVFECTPDLTDGTFPGLEATQIQMPPLSSIITKSPKKKGINYIRMLNQRVFPPFGLHSRIFTSFCDSWDKTQRHDDHAWNDNPNGDGSYLLWVPMTNDIQRFVLHGVRDSKRQKPKPPRPDRTTVIAFKKRMEGYEAKGLISLNYMKYIWPNLGRLRFSRDCDFKFWLTQFNDHASDCGLDEEHYFSLRVKVYNLKSQKIPINIWNAYLYVDNTLQSEEPDMVFLYLQKPRGSNQVLVREVAVRTNRDGTIFRQVPSFIGYFSHWFGLP</sequence>
<evidence type="ECO:0000256" key="1">
    <source>
        <dbReference type="ARBA" id="ARBA00022759"/>
    </source>
</evidence>
<dbReference type="EMBL" id="BKCP01000669">
    <property type="protein sequence ID" value="GER25982.1"/>
    <property type="molecule type" value="Genomic_DNA"/>
</dbReference>
<dbReference type="Gene3D" id="3.90.730.10">
    <property type="entry name" value="Ribonuclease T2-like"/>
    <property type="match status" value="1"/>
</dbReference>
<protein>
    <submittedName>
        <fullName evidence="2">S-RNase</fullName>
    </submittedName>
</protein>
<name>A0A5A7NZS5_STRAF</name>
<dbReference type="InterPro" id="IPR036430">
    <property type="entry name" value="RNase_T2-like_sf"/>
</dbReference>
<dbReference type="GO" id="GO:0033897">
    <property type="term" value="F:ribonuclease T2 activity"/>
    <property type="evidence" value="ECO:0007669"/>
    <property type="project" value="InterPro"/>
</dbReference>
<reference evidence="3" key="1">
    <citation type="journal article" date="2019" name="Curr. Biol.">
        <title>Genome Sequence of Striga asiatica Provides Insight into the Evolution of Plant Parasitism.</title>
        <authorList>
            <person name="Yoshida S."/>
            <person name="Kim S."/>
            <person name="Wafula E.K."/>
            <person name="Tanskanen J."/>
            <person name="Kim Y.M."/>
            <person name="Honaas L."/>
            <person name="Yang Z."/>
            <person name="Spallek T."/>
            <person name="Conn C.E."/>
            <person name="Ichihashi Y."/>
            <person name="Cheong K."/>
            <person name="Cui S."/>
            <person name="Der J.P."/>
            <person name="Gundlach H."/>
            <person name="Jiao Y."/>
            <person name="Hori C."/>
            <person name="Ishida J.K."/>
            <person name="Kasahara H."/>
            <person name="Kiba T."/>
            <person name="Kim M.S."/>
            <person name="Koo N."/>
            <person name="Laohavisit A."/>
            <person name="Lee Y.H."/>
            <person name="Lumba S."/>
            <person name="McCourt P."/>
            <person name="Mortimer J.C."/>
            <person name="Mutuku J.M."/>
            <person name="Nomura T."/>
            <person name="Sasaki-Sekimoto Y."/>
            <person name="Seto Y."/>
            <person name="Wang Y."/>
            <person name="Wakatake T."/>
            <person name="Sakakibara H."/>
            <person name="Demura T."/>
            <person name="Yamaguchi S."/>
            <person name="Yoneyama K."/>
            <person name="Manabe R.I."/>
            <person name="Nelson D.C."/>
            <person name="Schulman A.H."/>
            <person name="Timko M.P."/>
            <person name="dePamphilis C.W."/>
            <person name="Choi D."/>
            <person name="Shirasu K."/>
        </authorList>
    </citation>
    <scope>NUCLEOTIDE SEQUENCE [LARGE SCALE GENOMIC DNA]</scope>
    <source>
        <strain evidence="3">cv. UVA1</strain>
    </source>
</reference>
<dbReference type="Proteomes" id="UP000325081">
    <property type="component" value="Unassembled WGS sequence"/>
</dbReference>
<dbReference type="GO" id="GO:0003723">
    <property type="term" value="F:RNA binding"/>
    <property type="evidence" value="ECO:0007669"/>
    <property type="project" value="InterPro"/>
</dbReference>
<keyword evidence="3" id="KW-1185">Reference proteome</keyword>
<keyword evidence="1" id="KW-0540">Nuclease</keyword>
<proteinExistence type="predicted"/>
<keyword evidence="1" id="KW-0378">Hydrolase</keyword>
<gene>
    <name evidence="2" type="ORF">STAS_01599</name>
</gene>
<dbReference type="SUPFAM" id="SSF55895">
    <property type="entry name" value="Ribonuclease Rh-like"/>
    <property type="match status" value="1"/>
</dbReference>
<evidence type="ECO:0000313" key="2">
    <source>
        <dbReference type="EMBL" id="GER25982.1"/>
    </source>
</evidence>
<dbReference type="AlphaFoldDB" id="A0A5A7NZS5"/>
<accession>A0A5A7NZS5</accession>
<comment type="caution">
    <text evidence="2">The sequence shown here is derived from an EMBL/GenBank/DDBJ whole genome shotgun (WGS) entry which is preliminary data.</text>
</comment>
<evidence type="ECO:0000313" key="3">
    <source>
        <dbReference type="Proteomes" id="UP000325081"/>
    </source>
</evidence>
<organism evidence="2 3">
    <name type="scientific">Striga asiatica</name>
    <name type="common">Asiatic witchweed</name>
    <name type="synonym">Buchnera asiatica</name>
    <dbReference type="NCBI Taxonomy" id="4170"/>
    <lineage>
        <taxon>Eukaryota</taxon>
        <taxon>Viridiplantae</taxon>
        <taxon>Streptophyta</taxon>
        <taxon>Embryophyta</taxon>
        <taxon>Tracheophyta</taxon>
        <taxon>Spermatophyta</taxon>
        <taxon>Magnoliopsida</taxon>
        <taxon>eudicotyledons</taxon>
        <taxon>Gunneridae</taxon>
        <taxon>Pentapetalae</taxon>
        <taxon>asterids</taxon>
        <taxon>lamiids</taxon>
        <taxon>Lamiales</taxon>
        <taxon>Orobanchaceae</taxon>
        <taxon>Buchnereae</taxon>
        <taxon>Striga</taxon>
    </lineage>
</organism>